<keyword evidence="1" id="KW-0812">Transmembrane</keyword>
<feature type="transmembrane region" description="Helical" evidence="1">
    <location>
        <begin position="6"/>
        <end position="29"/>
    </location>
</feature>
<evidence type="ECO:0000313" key="3">
    <source>
        <dbReference type="Proteomes" id="UP000824073"/>
    </source>
</evidence>
<gene>
    <name evidence="2" type="ORF">IAB67_02225</name>
</gene>
<protein>
    <submittedName>
        <fullName evidence="2">Uncharacterized protein</fullName>
    </submittedName>
</protein>
<dbReference type="EMBL" id="DVMR01000026">
    <property type="protein sequence ID" value="HIU43095.1"/>
    <property type="molecule type" value="Genomic_DNA"/>
</dbReference>
<evidence type="ECO:0000313" key="2">
    <source>
        <dbReference type="EMBL" id="HIU43095.1"/>
    </source>
</evidence>
<proteinExistence type="predicted"/>
<organism evidence="2 3">
    <name type="scientific">Candidatus Ventrousia excrementavium</name>
    <dbReference type="NCBI Taxonomy" id="2840961"/>
    <lineage>
        <taxon>Bacteria</taxon>
        <taxon>Bacillati</taxon>
        <taxon>Bacillota</taxon>
        <taxon>Clostridia</taxon>
        <taxon>Eubacteriales</taxon>
        <taxon>Clostridiaceae</taxon>
        <taxon>Clostridiaceae incertae sedis</taxon>
        <taxon>Candidatus Ventrousia</taxon>
    </lineage>
</organism>
<sequence>MADTLMLIALVLIGYSLVCLLIATVRTLFFEKSQKKQRFRETFWPLFVEVLNPLNWIFDWI</sequence>
<evidence type="ECO:0000256" key="1">
    <source>
        <dbReference type="SAM" id="Phobius"/>
    </source>
</evidence>
<dbReference type="AlphaFoldDB" id="A0A9D1IU09"/>
<dbReference type="Proteomes" id="UP000824073">
    <property type="component" value="Unassembled WGS sequence"/>
</dbReference>
<comment type="caution">
    <text evidence="2">The sequence shown here is derived from an EMBL/GenBank/DDBJ whole genome shotgun (WGS) entry which is preliminary data.</text>
</comment>
<keyword evidence="1" id="KW-0472">Membrane</keyword>
<name>A0A9D1IU09_9CLOT</name>
<accession>A0A9D1IU09</accession>
<reference evidence="2" key="1">
    <citation type="submission" date="2020-10" db="EMBL/GenBank/DDBJ databases">
        <authorList>
            <person name="Gilroy R."/>
        </authorList>
    </citation>
    <scope>NUCLEOTIDE SEQUENCE</scope>
    <source>
        <strain evidence="2">CHK191-8634</strain>
    </source>
</reference>
<reference evidence="2" key="2">
    <citation type="journal article" date="2021" name="PeerJ">
        <title>Extensive microbial diversity within the chicken gut microbiome revealed by metagenomics and culture.</title>
        <authorList>
            <person name="Gilroy R."/>
            <person name="Ravi A."/>
            <person name="Getino M."/>
            <person name="Pursley I."/>
            <person name="Horton D.L."/>
            <person name="Alikhan N.F."/>
            <person name="Baker D."/>
            <person name="Gharbi K."/>
            <person name="Hall N."/>
            <person name="Watson M."/>
            <person name="Adriaenssens E.M."/>
            <person name="Foster-Nyarko E."/>
            <person name="Jarju S."/>
            <person name="Secka A."/>
            <person name="Antonio M."/>
            <person name="Oren A."/>
            <person name="Chaudhuri R.R."/>
            <person name="La Ragione R."/>
            <person name="Hildebrand F."/>
            <person name="Pallen M.J."/>
        </authorList>
    </citation>
    <scope>NUCLEOTIDE SEQUENCE</scope>
    <source>
        <strain evidence="2">CHK191-8634</strain>
    </source>
</reference>
<keyword evidence="1" id="KW-1133">Transmembrane helix</keyword>